<dbReference type="Proteomes" id="UP000076722">
    <property type="component" value="Unassembled WGS sequence"/>
</dbReference>
<dbReference type="InterPro" id="IPR013149">
    <property type="entry name" value="ADH-like_C"/>
</dbReference>
<feature type="domain" description="Enoyl reductase (ER)" evidence="1">
    <location>
        <begin position="12"/>
        <end position="336"/>
    </location>
</feature>
<dbReference type="GO" id="GO:0016651">
    <property type="term" value="F:oxidoreductase activity, acting on NAD(P)H"/>
    <property type="evidence" value="ECO:0007669"/>
    <property type="project" value="InterPro"/>
</dbReference>
<keyword evidence="3" id="KW-1185">Reference proteome</keyword>
<protein>
    <submittedName>
        <fullName evidence="2">GroES-like protein</fullName>
    </submittedName>
</protein>
<evidence type="ECO:0000313" key="2">
    <source>
        <dbReference type="EMBL" id="KZS96264.1"/>
    </source>
</evidence>
<dbReference type="STRING" id="1314777.A0A164XT32"/>
<organism evidence="2 3">
    <name type="scientific">Sistotremastrum niveocremeum HHB9708</name>
    <dbReference type="NCBI Taxonomy" id="1314777"/>
    <lineage>
        <taxon>Eukaryota</taxon>
        <taxon>Fungi</taxon>
        <taxon>Dikarya</taxon>
        <taxon>Basidiomycota</taxon>
        <taxon>Agaricomycotina</taxon>
        <taxon>Agaricomycetes</taxon>
        <taxon>Sistotremastrales</taxon>
        <taxon>Sistotremastraceae</taxon>
        <taxon>Sertulicium</taxon>
        <taxon>Sertulicium niveocremeum</taxon>
    </lineage>
</organism>
<dbReference type="InterPro" id="IPR020843">
    <property type="entry name" value="ER"/>
</dbReference>
<evidence type="ECO:0000259" key="1">
    <source>
        <dbReference type="SMART" id="SM00829"/>
    </source>
</evidence>
<name>A0A164XT32_9AGAM</name>
<dbReference type="PANTHER" id="PTHR45348:SF2">
    <property type="entry name" value="ZINC-TYPE ALCOHOL DEHYDROGENASE-LIKE PROTEIN C2E1P3.01"/>
    <property type="match status" value="1"/>
</dbReference>
<dbReference type="SUPFAM" id="SSF50129">
    <property type="entry name" value="GroES-like"/>
    <property type="match status" value="1"/>
</dbReference>
<dbReference type="Pfam" id="PF08240">
    <property type="entry name" value="ADH_N"/>
    <property type="match status" value="1"/>
</dbReference>
<evidence type="ECO:0000313" key="3">
    <source>
        <dbReference type="Proteomes" id="UP000076722"/>
    </source>
</evidence>
<dbReference type="InterPro" id="IPR013154">
    <property type="entry name" value="ADH-like_N"/>
</dbReference>
<dbReference type="Gene3D" id="3.90.180.10">
    <property type="entry name" value="Medium-chain alcohol dehydrogenases, catalytic domain"/>
    <property type="match status" value="1"/>
</dbReference>
<gene>
    <name evidence="2" type="ORF">SISNIDRAFT_450916</name>
</gene>
<dbReference type="SUPFAM" id="SSF51735">
    <property type="entry name" value="NAD(P)-binding Rossmann-fold domains"/>
    <property type="match status" value="1"/>
</dbReference>
<dbReference type="InterPro" id="IPR036291">
    <property type="entry name" value="NAD(P)-bd_dom_sf"/>
</dbReference>
<dbReference type="AlphaFoldDB" id="A0A164XT32"/>
<reference evidence="2 3" key="1">
    <citation type="journal article" date="2016" name="Mol. Biol. Evol.">
        <title>Comparative Genomics of Early-Diverging Mushroom-Forming Fungi Provides Insights into the Origins of Lignocellulose Decay Capabilities.</title>
        <authorList>
            <person name="Nagy L.G."/>
            <person name="Riley R."/>
            <person name="Tritt A."/>
            <person name="Adam C."/>
            <person name="Daum C."/>
            <person name="Floudas D."/>
            <person name="Sun H."/>
            <person name="Yadav J.S."/>
            <person name="Pangilinan J."/>
            <person name="Larsson K.H."/>
            <person name="Matsuura K."/>
            <person name="Barry K."/>
            <person name="Labutti K."/>
            <person name="Kuo R."/>
            <person name="Ohm R.A."/>
            <person name="Bhattacharya S.S."/>
            <person name="Shirouzu T."/>
            <person name="Yoshinaga Y."/>
            <person name="Martin F.M."/>
            <person name="Grigoriev I.V."/>
            <person name="Hibbett D.S."/>
        </authorList>
    </citation>
    <scope>NUCLEOTIDE SEQUENCE [LARGE SCALE GENOMIC DNA]</scope>
    <source>
        <strain evidence="2 3">HHB9708</strain>
    </source>
</reference>
<sequence length="340" mass="35431">MSTQKALIIPAKQAPFEVQDRPVPTPGKGEILVKILATALNPVDWKIQKGGYFIQNFPSVIGSDSAGEVAAVGEGVSNFAVGDKVVHQGWFLENDKSTFQQFAIVPAEIVAKVPSNVTIDEASTIPLGLATAAVGFYNPPEGAGLNLAYPWTEAGRGKYSGQPLVVLGGSSSVGQFAIQLAHLSGFSPIVTTASSKHEAFLKSLGATHVIDRNTDALAAAKSILPGGKAGIVYDAISEQSTESLAIALTPDDGAIILTLPLAQGLDAGSRKVLNVFGNVHAQRPLGISLYSELTNLLQAGDIKPNRVELLSGGLSGIPDGLDRMAANKVSGVKLIVHPWE</sequence>
<dbReference type="InterPro" id="IPR047122">
    <property type="entry name" value="Trans-enoyl_RdTase-like"/>
</dbReference>
<dbReference type="CDD" id="cd08249">
    <property type="entry name" value="enoyl_reductase_like"/>
    <property type="match status" value="1"/>
</dbReference>
<dbReference type="OrthoDB" id="3233595at2759"/>
<proteinExistence type="predicted"/>
<dbReference type="SMART" id="SM00829">
    <property type="entry name" value="PKS_ER"/>
    <property type="match status" value="1"/>
</dbReference>
<dbReference type="EMBL" id="KV419399">
    <property type="protein sequence ID" value="KZS96264.1"/>
    <property type="molecule type" value="Genomic_DNA"/>
</dbReference>
<dbReference type="InterPro" id="IPR011032">
    <property type="entry name" value="GroES-like_sf"/>
</dbReference>
<dbReference type="Gene3D" id="3.40.50.720">
    <property type="entry name" value="NAD(P)-binding Rossmann-like Domain"/>
    <property type="match status" value="1"/>
</dbReference>
<dbReference type="Pfam" id="PF00107">
    <property type="entry name" value="ADH_zinc_N"/>
    <property type="match status" value="1"/>
</dbReference>
<dbReference type="PANTHER" id="PTHR45348">
    <property type="entry name" value="HYPOTHETICAL OXIDOREDUCTASE (EUROFUNG)"/>
    <property type="match status" value="1"/>
</dbReference>
<accession>A0A164XT32</accession>